<keyword evidence="4" id="KW-0539">Nucleus</keyword>
<keyword evidence="3" id="KW-0235">DNA replication</keyword>
<feature type="compositionally biased region" description="Low complexity" evidence="5">
    <location>
        <begin position="225"/>
        <end position="238"/>
    </location>
</feature>
<evidence type="ECO:0000256" key="2">
    <source>
        <dbReference type="ARBA" id="ARBA00017589"/>
    </source>
</evidence>
<accession>A0AAN7TCD8</accession>
<evidence type="ECO:0000313" key="6">
    <source>
        <dbReference type="EMBL" id="KAK5107618.1"/>
    </source>
</evidence>
<dbReference type="Pfam" id="PF09507">
    <property type="entry name" value="CDC27"/>
    <property type="match status" value="2"/>
</dbReference>
<dbReference type="InterPro" id="IPR041913">
    <property type="entry name" value="POLD3_sf"/>
</dbReference>
<proteinExistence type="predicted"/>
<feature type="region of interest" description="Disordered" evidence="5">
    <location>
        <begin position="346"/>
        <end position="406"/>
    </location>
</feature>
<dbReference type="EMBL" id="JAVRRL010000113">
    <property type="protein sequence ID" value="KAK5107618.1"/>
    <property type="molecule type" value="Genomic_DNA"/>
</dbReference>
<dbReference type="GO" id="GO:0003887">
    <property type="term" value="F:DNA-directed DNA polymerase activity"/>
    <property type="evidence" value="ECO:0007669"/>
    <property type="project" value="TreeGrafter"/>
</dbReference>
<dbReference type="GO" id="GO:1904161">
    <property type="term" value="P:DNA synthesis involved in UV-damage excision repair"/>
    <property type="evidence" value="ECO:0007669"/>
    <property type="project" value="TreeGrafter"/>
</dbReference>
<dbReference type="Proteomes" id="UP001310890">
    <property type="component" value="Unassembled WGS sequence"/>
</dbReference>
<feature type="region of interest" description="Disordered" evidence="5">
    <location>
        <begin position="181"/>
        <end position="320"/>
    </location>
</feature>
<feature type="compositionally biased region" description="Basic and acidic residues" evidence="5">
    <location>
        <begin position="213"/>
        <end position="224"/>
    </location>
</feature>
<dbReference type="AlphaFoldDB" id="A0AAN7TCD8"/>
<evidence type="ECO:0000256" key="4">
    <source>
        <dbReference type="ARBA" id="ARBA00023242"/>
    </source>
</evidence>
<comment type="subcellular location">
    <subcellularLocation>
        <location evidence="1">Nucleus</location>
    </subcellularLocation>
</comment>
<evidence type="ECO:0000256" key="3">
    <source>
        <dbReference type="ARBA" id="ARBA00022705"/>
    </source>
</evidence>
<evidence type="ECO:0000256" key="5">
    <source>
        <dbReference type="SAM" id="MobiDB-lite"/>
    </source>
</evidence>
<dbReference type="GO" id="GO:0043625">
    <property type="term" value="C:delta DNA polymerase complex"/>
    <property type="evidence" value="ECO:0007669"/>
    <property type="project" value="InterPro"/>
</dbReference>
<evidence type="ECO:0000313" key="7">
    <source>
        <dbReference type="Proteomes" id="UP001310890"/>
    </source>
</evidence>
<reference evidence="6" key="1">
    <citation type="submission" date="2023-08" db="EMBL/GenBank/DDBJ databases">
        <title>Black Yeasts Isolated from many extreme environments.</title>
        <authorList>
            <person name="Coleine C."/>
            <person name="Stajich J.E."/>
            <person name="Selbmann L."/>
        </authorList>
    </citation>
    <scope>NUCLEOTIDE SEQUENCE</scope>
    <source>
        <strain evidence="6">CCFEE 5401</strain>
    </source>
</reference>
<comment type="caution">
    <text evidence="6">The sequence shown here is derived from an EMBL/GenBank/DDBJ whole genome shotgun (WGS) entry which is preliminary data.</text>
</comment>
<gene>
    <name evidence="6" type="ORF">LTR62_000953</name>
</gene>
<dbReference type="GO" id="GO:0006297">
    <property type="term" value="P:nucleotide-excision repair, DNA gap filling"/>
    <property type="evidence" value="ECO:0007669"/>
    <property type="project" value="TreeGrafter"/>
</dbReference>
<protein>
    <recommendedName>
        <fullName evidence="2">DNA polymerase delta subunit 3</fullName>
    </recommendedName>
</protein>
<feature type="compositionally biased region" description="Basic and acidic residues" evidence="5">
    <location>
        <begin position="448"/>
        <end position="457"/>
    </location>
</feature>
<dbReference type="Gene3D" id="3.90.1030.20">
    <property type="entry name" value="DNA polymerase delta, p66 (Cdc27) subunit, wHTH domain"/>
    <property type="match status" value="1"/>
</dbReference>
<feature type="region of interest" description="Disordered" evidence="5">
    <location>
        <begin position="438"/>
        <end position="473"/>
    </location>
</feature>
<feature type="compositionally biased region" description="Basic and acidic residues" evidence="5">
    <location>
        <begin position="311"/>
        <end position="320"/>
    </location>
</feature>
<feature type="compositionally biased region" description="Acidic residues" evidence="5">
    <location>
        <begin position="283"/>
        <end position="304"/>
    </location>
</feature>
<evidence type="ECO:0000256" key="1">
    <source>
        <dbReference type="ARBA" id="ARBA00004123"/>
    </source>
</evidence>
<dbReference type="GO" id="GO:0006271">
    <property type="term" value="P:DNA strand elongation involved in DNA replication"/>
    <property type="evidence" value="ECO:0007669"/>
    <property type="project" value="TreeGrafter"/>
</dbReference>
<dbReference type="PANTHER" id="PTHR17598:SF13">
    <property type="entry name" value="DNA POLYMERASE DELTA SUBUNIT 3"/>
    <property type="match status" value="1"/>
</dbReference>
<dbReference type="InterPro" id="IPR019038">
    <property type="entry name" value="POLD3"/>
</dbReference>
<name>A0AAN7TCD8_9PEZI</name>
<feature type="region of interest" description="Disordered" evidence="5">
    <location>
        <begin position="78"/>
        <end position="105"/>
    </location>
</feature>
<dbReference type="PANTHER" id="PTHR17598">
    <property type="entry name" value="DNA POLYMERASE DELTA SUBUNIT 3"/>
    <property type="match status" value="1"/>
</dbReference>
<sequence length="473" mass="51890">MAQDYTEWLAINVLNDQQLISYRSLSRALKVHSNLAKQMLYDFHRKQNAKKPGAVHATYLITGTKLKNVAQTNGFHSQQDEENTVMQSSPPLPSSSAPQPDDDTKTEAVAVRTVMVAKEEHLSQAKAAFQSITGVHVYSLEVKGLSDIQSLTECNRKILVDYASEDPLEVWKQYGTIQNPNVMRRTQRRQPPPAATAAPAKTKPSASTVKPAALEKRVSKDSQDSKPSSKPTSAKATSEPSKKPSNVKRQGSDIFKSFAKSKTKLPRTDSQSSAAPSPKPVVEDEPMTGFSDEEGADSVDDEVVDAAADTVEGKSKAEREADLQAMMDQEDEPMEDVEEFKAEATDADAGAIDKPFSQPKEELKETVQVQDGRRRGRRRVMKKKTVKDEDGYLGKPQPKPTPYTVNKLGANEHIVTREEAAWESFSEDEPAPKKIKVAAVSSMQAQGQKKDKEKDGGGKGGQKGGIMSFFAKK</sequence>
<feature type="compositionally biased region" description="Basic residues" evidence="5">
    <location>
        <begin position="374"/>
        <end position="385"/>
    </location>
</feature>
<organism evidence="6 7">
    <name type="scientific">Meristemomyces frigidus</name>
    <dbReference type="NCBI Taxonomy" id="1508187"/>
    <lineage>
        <taxon>Eukaryota</taxon>
        <taxon>Fungi</taxon>
        <taxon>Dikarya</taxon>
        <taxon>Ascomycota</taxon>
        <taxon>Pezizomycotina</taxon>
        <taxon>Dothideomycetes</taxon>
        <taxon>Dothideomycetidae</taxon>
        <taxon>Mycosphaerellales</taxon>
        <taxon>Teratosphaeriaceae</taxon>
        <taxon>Meristemomyces</taxon>
    </lineage>
</organism>
<feature type="compositionally biased region" description="Low complexity" evidence="5">
    <location>
        <begin position="195"/>
        <end position="208"/>
    </location>
</feature>